<dbReference type="PANTHER" id="PTHR30344">
    <property type="entry name" value="6-PHOSPHOGLUCONOLACTONASE-RELATED"/>
    <property type="match status" value="1"/>
</dbReference>
<evidence type="ECO:0000256" key="1">
    <source>
        <dbReference type="ARBA" id="ARBA00005564"/>
    </source>
</evidence>
<dbReference type="PROSITE" id="PS51318">
    <property type="entry name" value="TAT"/>
    <property type="match status" value="1"/>
</dbReference>
<protein>
    <submittedName>
        <fullName evidence="4">Lactonase family protein</fullName>
    </submittedName>
</protein>
<keyword evidence="2" id="KW-0313">Glucose metabolism</keyword>
<dbReference type="Proteomes" id="UP001165263">
    <property type="component" value="Unassembled WGS sequence"/>
</dbReference>
<keyword evidence="2" id="KW-0119">Carbohydrate metabolism</keyword>
<feature type="chain" id="PRO_5046861095" evidence="3">
    <location>
        <begin position="28"/>
        <end position="375"/>
    </location>
</feature>
<dbReference type="InterPro" id="IPR050282">
    <property type="entry name" value="Cycloisomerase_2"/>
</dbReference>
<keyword evidence="5" id="KW-1185">Reference proteome</keyword>
<proteinExistence type="inferred from homology"/>
<organism evidence="4 5">
    <name type="scientific">Telluria mixta</name>
    <dbReference type="NCBI Taxonomy" id="34071"/>
    <lineage>
        <taxon>Bacteria</taxon>
        <taxon>Pseudomonadati</taxon>
        <taxon>Pseudomonadota</taxon>
        <taxon>Betaproteobacteria</taxon>
        <taxon>Burkholderiales</taxon>
        <taxon>Oxalobacteraceae</taxon>
        <taxon>Telluria group</taxon>
        <taxon>Telluria</taxon>
    </lineage>
</organism>
<name>A0ABT2C1C8_9BURK</name>
<accession>A0ABT2C1C8</accession>
<dbReference type="InterPro" id="IPR006311">
    <property type="entry name" value="TAT_signal"/>
</dbReference>
<dbReference type="SUPFAM" id="SSF51004">
    <property type="entry name" value="C-terminal (heme d1) domain of cytochrome cd1-nitrite reductase"/>
    <property type="match status" value="1"/>
</dbReference>
<evidence type="ECO:0000256" key="3">
    <source>
        <dbReference type="SAM" id="SignalP"/>
    </source>
</evidence>
<dbReference type="Pfam" id="PF10282">
    <property type="entry name" value="Lactonase"/>
    <property type="match status" value="1"/>
</dbReference>
<evidence type="ECO:0000313" key="4">
    <source>
        <dbReference type="EMBL" id="MCS0631131.1"/>
    </source>
</evidence>
<comment type="similarity">
    <text evidence="1">Belongs to the cycloisomerase 2 family.</text>
</comment>
<dbReference type="RefSeq" id="WP_259450213.1">
    <property type="nucleotide sequence ID" value="NZ_CP119520.1"/>
</dbReference>
<evidence type="ECO:0000256" key="2">
    <source>
        <dbReference type="ARBA" id="ARBA00022526"/>
    </source>
</evidence>
<evidence type="ECO:0000313" key="5">
    <source>
        <dbReference type="Proteomes" id="UP001165263"/>
    </source>
</evidence>
<gene>
    <name evidence="4" type="ORF">NX786_17500</name>
</gene>
<dbReference type="EMBL" id="JANUHC010000006">
    <property type="protein sequence ID" value="MCS0631131.1"/>
    <property type="molecule type" value="Genomic_DNA"/>
</dbReference>
<dbReference type="InterPro" id="IPR019405">
    <property type="entry name" value="Lactonase_7-beta_prop"/>
</dbReference>
<dbReference type="PANTHER" id="PTHR30344:SF1">
    <property type="entry name" value="6-PHOSPHOGLUCONOLACTONASE"/>
    <property type="match status" value="1"/>
</dbReference>
<dbReference type="InterPro" id="IPR011048">
    <property type="entry name" value="Haem_d1_sf"/>
</dbReference>
<sequence length="375" mass="38741">MTPNLRRRSFMRGAGALVACAAVPVRAHDVPAELVYVGTQGREVHALRFDPGSGALAAIGPAAQGARTTWAVAHPRLPILYGVDDDNARPGRVIAYAIDRATGALATMGEVAAGGNGTTFLALDAPARTLLAANFAGGSVSSIALDQAGRLGALVSTLAETGSGPHRRQASAHAHGAAVDPSGRFVLVPDLGADRVFVVAFDRATRVLAPHGAFAVPPGSGPRHLVFGADGRYAYLVNELTAQLMVLRWDPREGRLALVQALAMDDAAFTGQSSGAEVAVSPDGRFVYAANRGDNTLLVYRVDAATGMLAEIQRVPSGGQAPWSFTLHPSGRWLLVAHQKSGTVNVFGIDPASGLLADSGRSAAVRAAVSVTVVR</sequence>
<keyword evidence="3" id="KW-0732">Signal</keyword>
<dbReference type="InterPro" id="IPR015943">
    <property type="entry name" value="WD40/YVTN_repeat-like_dom_sf"/>
</dbReference>
<dbReference type="Gene3D" id="2.130.10.10">
    <property type="entry name" value="YVTN repeat-like/Quinoprotein amine dehydrogenase"/>
    <property type="match status" value="1"/>
</dbReference>
<feature type="signal peptide" evidence="3">
    <location>
        <begin position="1"/>
        <end position="27"/>
    </location>
</feature>
<comment type="caution">
    <text evidence="4">The sequence shown here is derived from an EMBL/GenBank/DDBJ whole genome shotgun (WGS) entry which is preliminary data.</text>
</comment>
<reference evidence="4" key="1">
    <citation type="submission" date="2022-08" db="EMBL/GenBank/DDBJ databases">
        <title>Reclassification of Massilia species as members of the genera Telluria, Duganella, Pseudoduganella, Mokoshia gen. nov. and Zemynaea gen. nov. using orthogonal and non-orthogonal genome-based approaches.</title>
        <authorList>
            <person name="Bowman J.P."/>
        </authorList>
    </citation>
    <scope>NUCLEOTIDE SEQUENCE</scope>
    <source>
        <strain evidence="4">LMG 11547</strain>
    </source>
</reference>